<dbReference type="Proteomes" id="UP001530315">
    <property type="component" value="Unassembled WGS sequence"/>
</dbReference>
<evidence type="ECO:0000313" key="5">
    <source>
        <dbReference type="EMBL" id="KAL3784009.1"/>
    </source>
</evidence>
<evidence type="ECO:0000256" key="1">
    <source>
        <dbReference type="ARBA" id="ARBA00023016"/>
    </source>
</evidence>
<organism evidence="5 6">
    <name type="scientific">Stephanodiscus triporus</name>
    <dbReference type="NCBI Taxonomy" id="2934178"/>
    <lineage>
        <taxon>Eukaryota</taxon>
        <taxon>Sar</taxon>
        <taxon>Stramenopiles</taxon>
        <taxon>Ochrophyta</taxon>
        <taxon>Bacillariophyta</taxon>
        <taxon>Coscinodiscophyceae</taxon>
        <taxon>Thalassiosirophycidae</taxon>
        <taxon>Stephanodiscales</taxon>
        <taxon>Stephanodiscaceae</taxon>
        <taxon>Stephanodiscus</taxon>
    </lineage>
</organism>
<proteinExistence type="inferred from homology"/>
<reference evidence="5 6" key="1">
    <citation type="submission" date="2024-10" db="EMBL/GenBank/DDBJ databases">
        <title>Updated reference genomes for cyclostephanoid diatoms.</title>
        <authorList>
            <person name="Roberts W.R."/>
            <person name="Alverson A.J."/>
        </authorList>
    </citation>
    <scope>NUCLEOTIDE SEQUENCE [LARGE SCALE GENOMIC DNA]</scope>
    <source>
        <strain evidence="5 6">AJA276-08</strain>
    </source>
</reference>
<name>A0ABD3P863_9STRA</name>
<evidence type="ECO:0000313" key="6">
    <source>
        <dbReference type="Proteomes" id="UP001530315"/>
    </source>
</evidence>
<feature type="domain" description="SHSP" evidence="4">
    <location>
        <begin position="33"/>
        <end position="143"/>
    </location>
</feature>
<protein>
    <recommendedName>
        <fullName evidence="4">SHSP domain-containing protein</fullName>
    </recommendedName>
</protein>
<gene>
    <name evidence="5" type="ORF">ACHAW5_008007</name>
</gene>
<sequence>MSIDTSSVFFTFSPMPPAHHLGVPPSLTRSKDDTVHHSSPRYDVAETNKQLRLAVDVPGMKPDDLVIELENDGHVLHLSGTRRVEAGGTHDEGYHFDKHFKLGRILDTSKITAHLSDGVLVLTAPKMEKPTPLTQRIAIVRGEAPALIDADEEKKSG</sequence>
<dbReference type="InterPro" id="IPR002068">
    <property type="entry name" value="A-crystallin/Hsp20_dom"/>
</dbReference>
<keyword evidence="6" id="KW-1185">Reference proteome</keyword>
<dbReference type="InterPro" id="IPR008978">
    <property type="entry name" value="HSP20-like_chaperone"/>
</dbReference>
<dbReference type="PROSITE" id="PS01031">
    <property type="entry name" value="SHSP"/>
    <property type="match status" value="1"/>
</dbReference>
<comment type="caution">
    <text evidence="5">The sequence shown here is derived from an EMBL/GenBank/DDBJ whole genome shotgun (WGS) entry which is preliminary data.</text>
</comment>
<dbReference type="InterPro" id="IPR031107">
    <property type="entry name" value="Small_HSP"/>
</dbReference>
<keyword evidence="1" id="KW-0346">Stress response</keyword>
<dbReference type="AlphaFoldDB" id="A0ABD3P863"/>
<dbReference type="Gene3D" id="2.60.40.790">
    <property type="match status" value="1"/>
</dbReference>
<dbReference type="CDD" id="cd06464">
    <property type="entry name" value="ACD_sHsps-like"/>
    <property type="match status" value="1"/>
</dbReference>
<dbReference type="PANTHER" id="PTHR11527">
    <property type="entry name" value="HEAT-SHOCK PROTEIN 20 FAMILY MEMBER"/>
    <property type="match status" value="1"/>
</dbReference>
<accession>A0ABD3P863</accession>
<evidence type="ECO:0000259" key="4">
    <source>
        <dbReference type="PROSITE" id="PS01031"/>
    </source>
</evidence>
<evidence type="ECO:0000256" key="2">
    <source>
        <dbReference type="PROSITE-ProRule" id="PRU00285"/>
    </source>
</evidence>
<evidence type="ECO:0000256" key="3">
    <source>
        <dbReference type="RuleBase" id="RU003616"/>
    </source>
</evidence>
<dbReference type="SUPFAM" id="SSF49764">
    <property type="entry name" value="HSP20-like chaperones"/>
    <property type="match status" value="1"/>
</dbReference>
<comment type="similarity">
    <text evidence="2 3">Belongs to the small heat shock protein (HSP20) family.</text>
</comment>
<dbReference type="Pfam" id="PF00011">
    <property type="entry name" value="HSP20"/>
    <property type="match status" value="1"/>
</dbReference>
<dbReference type="EMBL" id="JALLAZ020000946">
    <property type="protein sequence ID" value="KAL3784009.1"/>
    <property type="molecule type" value="Genomic_DNA"/>
</dbReference>